<dbReference type="RefSeq" id="WP_130544328.1">
    <property type="nucleotide sequence ID" value="NZ_CP042431.1"/>
</dbReference>
<evidence type="ECO:0000313" key="1">
    <source>
        <dbReference type="EMBL" id="RZS65089.1"/>
    </source>
</evidence>
<gene>
    <name evidence="1" type="ORF">EV199_5844</name>
</gene>
<comment type="caution">
    <text evidence="1">The sequence shown here is derived from an EMBL/GenBank/DDBJ whole genome shotgun (WGS) entry which is preliminary data.</text>
</comment>
<reference evidence="1 2" key="1">
    <citation type="submission" date="2019-02" db="EMBL/GenBank/DDBJ databases">
        <title>Genomic Encyclopedia of Type Strains, Phase IV (KMG-IV): sequencing the most valuable type-strain genomes for metagenomic binning, comparative biology and taxonomic classification.</title>
        <authorList>
            <person name="Goeker M."/>
        </authorList>
    </citation>
    <scope>NUCLEOTIDE SEQUENCE [LARGE SCALE GENOMIC DNA]</scope>
    <source>
        <strain evidence="1 2">DSM 18116</strain>
    </source>
</reference>
<dbReference type="OrthoDB" id="671785at2"/>
<organism evidence="1 2">
    <name type="scientific">Pseudobacter ginsenosidimutans</name>
    <dbReference type="NCBI Taxonomy" id="661488"/>
    <lineage>
        <taxon>Bacteria</taxon>
        <taxon>Pseudomonadati</taxon>
        <taxon>Bacteroidota</taxon>
        <taxon>Chitinophagia</taxon>
        <taxon>Chitinophagales</taxon>
        <taxon>Chitinophagaceae</taxon>
        <taxon>Pseudobacter</taxon>
    </lineage>
</organism>
<sequence>MMKYLLLPVLALICWSCNQQDSYTKATDAQDAGREFIRASLDGDLKKAKFYLLKDSANLDLLDTWKRKHYDQLSSEDRRQYRDAQIRPVTIEPVNDSLVNYVYTNSFKEKDTTVLAVVKVNDEWLVDFKQVHSFKH</sequence>
<dbReference type="AlphaFoldDB" id="A0A4Q7MFC0"/>
<evidence type="ECO:0000313" key="2">
    <source>
        <dbReference type="Proteomes" id="UP000293874"/>
    </source>
</evidence>
<protein>
    <submittedName>
        <fullName evidence="1">Uncharacterized protein</fullName>
    </submittedName>
</protein>
<accession>A0A4Q7MFC0</accession>
<dbReference type="Proteomes" id="UP000293874">
    <property type="component" value="Unassembled WGS sequence"/>
</dbReference>
<proteinExistence type="predicted"/>
<dbReference type="EMBL" id="SGXA01000006">
    <property type="protein sequence ID" value="RZS65089.1"/>
    <property type="molecule type" value="Genomic_DNA"/>
</dbReference>
<name>A0A4Q7MFC0_9BACT</name>
<keyword evidence="2" id="KW-1185">Reference proteome</keyword>